<name>E0RY07_BUTPB</name>
<dbReference type="KEGG" id="bpb:bpr_I2229"/>
<proteinExistence type="predicted"/>
<evidence type="ECO:0000256" key="3">
    <source>
        <dbReference type="ARBA" id="ARBA00022842"/>
    </source>
</evidence>
<dbReference type="GO" id="GO:0044281">
    <property type="term" value="P:small molecule metabolic process"/>
    <property type="evidence" value="ECO:0007669"/>
    <property type="project" value="UniProtKB-ARBA"/>
</dbReference>
<comment type="cofactor">
    <cofactor evidence="1">
        <name>Mg(2+)</name>
        <dbReference type="ChEBI" id="CHEBI:18420"/>
    </cofactor>
</comment>
<dbReference type="Pfam" id="PF13419">
    <property type="entry name" value="HAD_2"/>
    <property type="match status" value="1"/>
</dbReference>
<dbReference type="Gene3D" id="3.40.50.1000">
    <property type="entry name" value="HAD superfamily/HAD-like"/>
    <property type="match status" value="1"/>
</dbReference>
<evidence type="ECO:0000313" key="5">
    <source>
        <dbReference type="Proteomes" id="UP000001299"/>
    </source>
</evidence>
<dbReference type="EMBL" id="CP001810">
    <property type="protein sequence ID" value="ADL34962.1"/>
    <property type="molecule type" value="Genomic_DNA"/>
</dbReference>
<dbReference type="InterPro" id="IPR006439">
    <property type="entry name" value="HAD-SF_hydro_IA"/>
</dbReference>
<dbReference type="AlphaFoldDB" id="E0RY07"/>
<organism evidence="4 5">
    <name type="scientific">Butyrivibrio proteoclasticus (strain ATCC 51982 / DSM 14932 / B316)</name>
    <name type="common">Clostridium proteoclasticum</name>
    <dbReference type="NCBI Taxonomy" id="515622"/>
    <lineage>
        <taxon>Bacteria</taxon>
        <taxon>Bacillati</taxon>
        <taxon>Bacillota</taxon>
        <taxon>Clostridia</taxon>
        <taxon>Lachnospirales</taxon>
        <taxon>Lachnospiraceae</taxon>
        <taxon>Butyrivibrio</taxon>
    </lineage>
</organism>
<dbReference type="RefSeq" id="WP_013281615.1">
    <property type="nucleotide sequence ID" value="NC_014387.1"/>
</dbReference>
<dbReference type="InterPro" id="IPR041492">
    <property type="entry name" value="HAD_2"/>
</dbReference>
<keyword evidence="5" id="KW-1185">Reference proteome</keyword>
<gene>
    <name evidence="4" type="ordered locus">bpr_I2229</name>
</gene>
<reference evidence="4 5" key="1">
    <citation type="journal article" date="2010" name="PLoS ONE">
        <title>The glycobiome of the rumen bacterium Butyrivibrio proteoclasticus B316(T) highlights adaptation to a polysaccharide-rich environment.</title>
        <authorList>
            <person name="Kelly W.J."/>
            <person name="Leahy S.C."/>
            <person name="Altermann E."/>
            <person name="Yeoman C.J."/>
            <person name="Dunne J.C."/>
            <person name="Kong Z."/>
            <person name="Pacheco D.M."/>
            <person name="Li D."/>
            <person name="Noel S.J."/>
            <person name="Moon C.D."/>
            <person name="Cookson A.L."/>
            <person name="Attwood G.T."/>
        </authorList>
    </citation>
    <scope>NUCLEOTIDE SEQUENCE [LARGE SCALE GENOMIC DNA]</scope>
    <source>
        <strain evidence="5">ATCC 51982 / DSM 14932 / B316</strain>
    </source>
</reference>
<sequence length="234" mass="26617">MILIFDLFETLVEDLSLDFNRGLKPLWEEHYKDKCSFDEIKAYGEELFAHMQALHKQGFEFPFVKDELPMYAKKYGGDVVSMSIEDEALFLSRCNTVRVYDGLADMLDDFSNKQIPMYVLSNSGFRAGALQIMLNCHGIGKYFDKVWSSADFGRVKPCTDYFESAVGEILNKYPESTRDEILFVGDTYETDITGAHNAGLKAAWINRQNASDIYGFATYQVRDVTGIVNICFAT</sequence>
<dbReference type="PANTHER" id="PTHR46470">
    <property type="entry name" value="N-ACYLNEURAMINATE-9-PHOSPHATASE"/>
    <property type="match status" value="1"/>
</dbReference>
<evidence type="ECO:0000313" key="4">
    <source>
        <dbReference type="EMBL" id="ADL34962.1"/>
    </source>
</evidence>
<keyword evidence="2 4" id="KW-0378">Hydrolase</keyword>
<protein>
    <submittedName>
        <fullName evidence="4">Hydrolase HAD superfamily</fullName>
    </submittedName>
</protein>
<dbReference type="STRING" id="515622.bpr_I2229"/>
<dbReference type="SFLD" id="SFLDG01129">
    <property type="entry name" value="C1.5:_HAD__Beta-PGM__Phosphata"/>
    <property type="match status" value="1"/>
</dbReference>
<dbReference type="InterPro" id="IPR023214">
    <property type="entry name" value="HAD_sf"/>
</dbReference>
<dbReference type="eggNOG" id="COG1011">
    <property type="taxonomic scope" value="Bacteria"/>
</dbReference>
<dbReference type="HOGENOM" id="CLU_1183241_0_0_9"/>
<accession>E0RY07</accession>
<evidence type="ECO:0000256" key="1">
    <source>
        <dbReference type="ARBA" id="ARBA00001946"/>
    </source>
</evidence>
<evidence type="ECO:0000256" key="2">
    <source>
        <dbReference type="ARBA" id="ARBA00022801"/>
    </source>
</evidence>
<dbReference type="GO" id="GO:0016787">
    <property type="term" value="F:hydrolase activity"/>
    <property type="evidence" value="ECO:0007669"/>
    <property type="project" value="UniProtKB-KW"/>
</dbReference>
<dbReference type="Proteomes" id="UP000001299">
    <property type="component" value="Chromosome 1"/>
</dbReference>
<dbReference type="InterPro" id="IPR051400">
    <property type="entry name" value="HAD-like_hydrolase"/>
</dbReference>
<dbReference type="Gene3D" id="1.10.150.520">
    <property type="match status" value="1"/>
</dbReference>
<dbReference type="InterPro" id="IPR036412">
    <property type="entry name" value="HAD-like_sf"/>
</dbReference>
<dbReference type="SFLD" id="SFLDS00003">
    <property type="entry name" value="Haloacid_Dehalogenase"/>
    <property type="match status" value="1"/>
</dbReference>
<keyword evidence="3" id="KW-0460">Magnesium</keyword>
<dbReference type="NCBIfam" id="TIGR01549">
    <property type="entry name" value="HAD-SF-IA-v1"/>
    <property type="match status" value="1"/>
</dbReference>
<dbReference type="SUPFAM" id="SSF56784">
    <property type="entry name" value="HAD-like"/>
    <property type="match status" value="1"/>
</dbReference>